<evidence type="ECO:0000313" key="2">
    <source>
        <dbReference type="Proteomes" id="UP001295444"/>
    </source>
</evidence>
<organism evidence="1 2">
    <name type="scientific">Pelobates cultripes</name>
    <name type="common">Western spadefoot toad</name>
    <dbReference type="NCBI Taxonomy" id="61616"/>
    <lineage>
        <taxon>Eukaryota</taxon>
        <taxon>Metazoa</taxon>
        <taxon>Chordata</taxon>
        <taxon>Craniata</taxon>
        <taxon>Vertebrata</taxon>
        <taxon>Euteleostomi</taxon>
        <taxon>Amphibia</taxon>
        <taxon>Batrachia</taxon>
        <taxon>Anura</taxon>
        <taxon>Pelobatoidea</taxon>
        <taxon>Pelobatidae</taxon>
        <taxon>Pelobates</taxon>
    </lineage>
</organism>
<dbReference type="Proteomes" id="UP001295444">
    <property type="component" value="Chromosome 04"/>
</dbReference>
<dbReference type="InterPro" id="IPR031390">
    <property type="entry name" value="OFCC1"/>
</dbReference>
<feature type="non-terminal residue" evidence="1">
    <location>
        <position position="293"/>
    </location>
</feature>
<protein>
    <submittedName>
        <fullName evidence="1">Uncharacterized protein</fullName>
    </submittedName>
</protein>
<evidence type="ECO:0000313" key="1">
    <source>
        <dbReference type="EMBL" id="CAH2284309.1"/>
    </source>
</evidence>
<keyword evidence="2" id="KW-1185">Reference proteome</keyword>
<proteinExistence type="predicted"/>
<dbReference type="EMBL" id="OW240915">
    <property type="protein sequence ID" value="CAH2284309.1"/>
    <property type="molecule type" value="Genomic_DNA"/>
</dbReference>
<gene>
    <name evidence="1" type="ORF">PECUL_23A062535</name>
</gene>
<dbReference type="PANTHER" id="PTHR33862:SF3">
    <property type="entry name" value="OROFACIAL CLEFT 1 CANDIDATE GENE 1 PROTEIN"/>
    <property type="match status" value="1"/>
</dbReference>
<dbReference type="AlphaFoldDB" id="A0AAD1RZ15"/>
<accession>A0AAD1RZ15</accession>
<dbReference type="PANTHER" id="PTHR33862">
    <property type="entry name" value="OROFACIAL CLEFT 1 CANDIDATE GENE 1 PROTEIN"/>
    <property type="match status" value="1"/>
</dbReference>
<sequence length="293" mass="34012">MKEVVEEETPSSRYFSEEGKEAPFISNAHKEEILAKLGNLTEMNNDSNGAAGLCWKIGWSAKPQPFQILFKCLRGVKDKIPKGHYVLKTSLLSRLGGHALHWSKVQNQQWSETTLPVYHNGRFYDVEITVNQSVHTLLPTEKKIKSGMTLLVELFLLHGKDIYIDRAVGWGVFPLCDNNFNLIEGKFRCPFLRGHYDSRIDRFNKIEELIMTDIDHWLCNLYFEVIKLPQYLSEQNDYEIFVQLPQEFLTYTSHDENNSVFEEGARKSIIQRETAKQSHHQITNSSLHFNYVQ</sequence>
<name>A0AAD1RZ15_PELCU</name>
<reference evidence="1" key="1">
    <citation type="submission" date="2022-03" db="EMBL/GenBank/DDBJ databases">
        <authorList>
            <person name="Alioto T."/>
            <person name="Alioto T."/>
            <person name="Gomez Garrido J."/>
        </authorList>
    </citation>
    <scope>NUCLEOTIDE SEQUENCE</scope>
</reference>